<protein>
    <submittedName>
        <fullName evidence="2">UDP-glucosyl transferase 85A7</fullName>
    </submittedName>
</protein>
<dbReference type="Gene3D" id="3.40.50.2000">
    <property type="entry name" value="Glycogen Phosphorylase B"/>
    <property type="match status" value="1"/>
</dbReference>
<gene>
    <name evidence="2" type="ORF">Prudu_25S000700</name>
</gene>
<sequence>MDGVGVEVSKRPHAVCLPFPAQGHISPMMKLAKLLHHRGFHITFINSEYNHKRMLKSRGPSALHVSQDFCFEAIPMVCPLQMLTLRKTSRLFATPQARLA</sequence>
<organism evidence="2">
    <name type="scientific">Prunus dulcis</name>
    <name type="common">Almond</name>
    <name type="synonym">Amygdalus dulcis</name>
    <dbReference type="NCBI Taxonomy" id="3755"/>
    <lineage>
        <taxon>Eukaryota</taxon>
        <taxon>Viridiplantae</taxon>
        <taxon>Streptophyta</taxon>
        <taxon>Embryophyta</taxon>
        <taxon>Tracheophyta</taxon>
        <taxon>Spermatophyta</taxon>
        <taxon>Magnoliopsida</taxon>
        <taxon>eudicotyledons</taxon>
        <taxon>Gunneridae</taxon>
        <taxon>Pentapetalae</taxon>
        <taxon>rosids</taxon>
        <taxon>fabids</taxon>
        <taxon>Rosales</taxon>
        <taxon>Rosaceae</taxon>
        <taxon>Amygdaloideae</taxon>
        <taxon>Amygdaleae</taxon>
        <taxon>Prunus</taxon>
    </lineage>
</organism>
<keyword evidence="2" id="KW-0808">Transferase</keyword>
<accession>A0A5H2XFP4</accession>
<evidence type="ECO:0000313" key="2">
    <source>
        <dbReference type="EMBL" id="BBN67258.1"/>
    </source>
</evidence>
<dbReference type="PANTHER" id="PTHR11926:SF1407">
    <property type="entry name" value="7-DEOXYLOGANETIN GLUCOSYLTRANSFERASE-LIKE"/>
    <property type="match status" value="1"/>
</dbReference>
<dbReference type="GO" id="GO:0080044">
    <property type="term" value="F:quercetin 7-O-glucosyltransferase activity"/>
    <property type="evidence" value="ECO:0007669"/>
    <property type="project" value="TreeGrafter"/>
</dbReference>
<proteinExistence type="inferred from homology"/>
<comment type="similarity">
    <text evidence="1">Belongs to the UDP-glycosyltransferase family.</text>
</comment>
<dbReference type="SUPFAM" id="SSF53756">
    <property type="entry name" value="UDP-Glycosyltransferase/glycogen phosphorylase"/>
    <property type="match status" value="1"/>
</dbReference>
<dbReference type="PANTHER" id="PTHR11926">
    <property type="entry name" value="GLUCOSYL/GLUCURONOSYL TRANSFERASES"/>
    <property type="match status" value="1"/>
</dbReference>
<dbReference type="GO" id="GO:0080043">
    <property type="term" value="F:quercetin 3-O-glucosyltransferase activity"/>
    <property type="evidence" value="ECO:0007669"/>
    <property type="project" value="TreeGrafter"/>
</dbReference>
<dbReference type="EMBL" id="AP020362">
    <property type="protein sequence ID" value="BBN67258.1"/>
    <property type="molecule type" value="Genomic_DNA"/>
</dbReference>
<reference evidence="2" key="1">
    <citation type="journal article" date="2019" name="Science">
        <title>Mutation of a bHLH transcription factor allowed almond domestication.</title>
        <authorList>
            <person name="Sanchez-Perez R."/>
            <person name="Pavan S."/>
            <person name="Mazzeo R."/>
            <person name="Moldovan C."/>
            <person name="Aiese Cigliano R."/>
            <person name="Del Cueto J."/>
            <person name="Ricciardi F."/>
            <person name="Lotti C."/>
            <person name="Ricciardi L."/>
            <person name="Dicenta F."/>
            <person name="Lopez-Marques R.L."/>
            <person name="Lindberg Moller B."/>
        </authorList>
    </citation>
    <scope>NUCLEOTIDE SEQUENCE</scope>
</reference>
<evidence type="ECO:0000256" key="1">
    <source>
        <dbReference type="ARBA" id="ARBA00009995"/>
    </source>
</evidence>
<name>A0A5H2XFP4_PRUDU</name>
<dbReference type="AlphaFoldDB" id="A0A5H2XFP4"/>